<protein>
    <submittedName>
        <fullName evidence="1">Uncharacterized protein</fullName>
    </submittedName>
</protein>
<dbReference type="EMBL" id="CAADFT010000005">
    <property type="protein sequence ID" value="VFK39860.1"/>
    <property type="molecule type" value="Genomic_DNA"/>
</dbReference>
<proteinExistence type="predicted"/>
<organism evidence="1">
    <name type="scientific">Candidatus Kentrum sp. TC</name>
    <dbReference type="NCBI Taxonomy" id="2126339"/>
    <lineage>
        <taxon>Bacteria</taxon>
        <taxon>Pseudomonadati</taxon>
        <taxon>Pseudomonadota</taxon>
        <taxon>Gammaproteobacteria</taxon>
        <taxon>Candidatus Kentrum</taxon>
    </lineage>
</organism>
<accession>A0A450YE69</accession>
<sequence>MAEIISFLGSIASLTGFGLKDVIESKGNAEIQRKLYDSAHPLLVRLQEDTDKLVGYWKLQNWDYESKHLPDYVVSGGLAVHHRDRKIRHGLGPLRKSPRKWGQPYPFIATYDVSFFQDSDDTVTGSCHMIEKCEVRQGIFGKKIVKPESDFRWRGEFTDCFIEKSGSARRFIGKYENYPKKHSSGKAGFIFHLPMRWGEITLNEFEL</sequence>
<reference evidence="1" key="1">
    <citation type="submission" date="2019-02" db="EMBL/GenBank/DDBJ databases">
        <authorList>
            <person name="Gruber-Vodicka R. H."/>
            <person name="Seah K. B. B."/>
        </authorList>
    </citation>
    <scope>NUCLEOTIDE SEQUENCE</scope>
    <source>
        <strain evidence="1">BECK_BZ125</strain>
    </source>
</reference>
<gene>
    <name evidence="1" type="ORF">BECKTC1821E_GA0114239_100574</name>
</gene>
<name>A0A450YE69_9GAMM</name>
<evidence type="ECO:0000313" key="1">
    <source>
        <dbReference type="EMBL" id="VFK39860.1"/>
    </source>
</evidence>
<dbReference type="AlphaFoldDB" id="A0A450YE69"/>